<gene>
    <name evidence="7" type="ORF">C8E97_5946</name>
</gene>
<comment type="caution">
    <text evidence="7">The sequence shown here is derived from an EMBL/GenBank/DDBJ whole genome shotgun (WGS) entry which is preliminary data.</text>
</comment>
<evidence type="ECO:0000259" key="6">
    <source>
        <dbReference type="PROSITE" id="PS51755"/>
    </source>
</evidence>
<dbReference type="CDD" id="cd15831">
    <property type="entry name" value="BTAD"/>
    <property type="match status" value="1"/>
</dbReference>
<dbReference type="GO" id="GO:0000160">
    <property type="term" value="P:phosphorelay signal transduction system"/>
    <property type="evidence" value="ECO:0007669"/>
    <property type="project" value="InterPro"/>
</dbReference>
<reference evidence="7 8" key="1">
    <citation type="submission" date="2018-10" db="EMBL/GenBank/DDBJ databases">
        <title>Sequencing the genomes of 1000 actinobacteria strains.</title>
        <authorList>
            <person name="Klenk H.-P."/>
        </authorList>
    </citation>
    <scope>NUCLEOTIDE SEQUENCE [LARGE SCALE GENOMIC DNA]</scope>
    <source>
        <strain evidence="7 8">DSM 43800</strain>
    </source>
</reference>
<dbReference type="InterPro" id="IPR016032">
    <property type="entry name" value="Sig_transdc_resp-reg_C-effctor"/>
</dbReference>
<dbReference type="Gene3D" id="1.25.40.10">
    <property type="entry name" value="Tetratricopeptide repeat domain"/>
    <property type="match status" value="1"/>
</dbReference>
<dbReference type="InterPro" id="IPR051677">
    <property type="entry name" value="AfsR-DnrI-RedD_regulator"/>
</dbReference>
<dbReference type="Proteomes" id="UP000282084">
    <property type="component" value="Unassembled WGS sequence"/>
</dbReference>
<dbReference type="PANTHER" id="PTHR35807">
    <property type="entry name" value="TRANSCRIPTIONAL REGULATOR REDD-RELATED"/>
    <property type="match status" value="1"/>
</dbReference>
<evidence type="ECO:0000313" key="7">
    <source>
        <dbReference type="EMBL" id="RKT57228.1"/>
    </source>
</evidence>
<protein>
    <submittedName>
        <fullName evidence="7">DNA-binding SARP family transcriptional activator</fullName>
    </submittedName>
</protein>
<dbReference type="AlphaFoldDB" id="A0A495WBN5"/>
<keyword evidence="8" id="KW-1185">Reference proteome</keyword>
<keyword evidence="4" id="KW-0804">Transcription</keyword>
<dbReference type="SMART" id="SM00862">
    <property type="entry name" value="Trans_reg_C"/>
    <property type="match status" value="1"/>
</dbReference>
<evidence type="ECO:0000256" key="5">
    <source>
        <dbReference type="PROSITE-ProRule" id="PRU01091"/>
    </source>
</evidence>
<dbReference type="GO" id="GO:0003677">
    <property type="term" value="F:DNA binding"/>
    <property type="evidence" value="ECO:0007669"/>
    <property type="project" value="UniProtKB-UniRule"/>
</dbReference>
<dbReference type="InterPro" id="IPR036388">
    <property type="entry name" value="WH-like_DNA-bd_sf"/>
</dbReference>
<dbReference type="EMBL" id="RBXO01000001">
    <property type="protein sequence ID" value="RKT57228.1"/>
    <property type="molecule type" value="Genomic_DNA"/>
</dbReference>
<feature type="domain" description="OmpR/PhoB-type" evidence="6">
    <location>
        <begin position="1"/>
        <end position="92"/>
    </location>
</feature>
<sequence length="242" mass="27364">MNFKVLGEVSMWKGHQVIPLGGPRIRALLAVLLLEADRVVSVDRIIRLFWEDDVPVTARNAVQGLVAALRRTLRAAPEVHLVTRGPGYLLQVDPDRVDVFRFRAEVERARTLPDREAAVVLRDALALWRGAPMADIPFESVRVRLGGVLEQELLAAREMRAEVELRLGRHRDLVPELTRLADEHPVRESLHRLLILAQHRSGCTAEALETYRRLSHRLVTEYGITTGPALRELHEGMLRSCV</sequence>
<evidence type="ECO:0000313" key="8">
    <source>
        <dbReference type="Proteomes" id="UP000282084"/>
    </source>
</evidence>
<feature type="DNA-binding region" description="OmpR/PhoB-type" evidence="5">
    <location>
        <begin position="1"/>
        <end position="92"/>
    </location>
</feature>
<accession>A0A495WBN5</accession>
<evidence type="ECO:0000256" key="2">
    <source>
        <dbReference type="ARBA" id="ARBA00023015"/>
    </source>
</evidence>
<comment type="similarity">
    <text evidence="1">Belongs to the AfsR/DnrI/RedD regulatory family.</text>
</comment>
<organism evidence="7 8">
    <name type="scientific">Saccharothrix australiensis</name>
    <dbReference type="NCBI Taxonomy" id="2072"/>
    <lineage>
        <taxon>Bacteria</taxon>
        <taxon>Bacillati</taxon>
        <taxon>Actinomycetota</taxon>
        <taxon>Actinomycetes</taxon>
        <taxon>Pseudonocardiales</taxon>
        <taxon>Pseudonocardiaceae</taxon>
        <taxon>Saccharothrix</taxon>
    </lineage>
</organism>
<dbReference type="SUPFAM" id="SSF46894">
    <property type="entry name" value="C-terminal effector domain of the bipartite response regulators"/>
    <property type="match status" value="1"/>
</dbReference>
<dbReference type="OrthoDB" id="3817100at2"/>
<evidence type="ECO:0000256" key="4">
    <source>
        <dbReference type="ARBA" id="ARBA00023163"/>
    </source>
</evidence>
<dbReference type="InterPro" id="IPR001867">
    <property type="entry name" value="OmpR/PhoB-type_DNA-bd"/>
</dbReference>
<name>A0A495WBN5_9PSEU</name>
<dbReference type="PROSITE" id="PS51755">
    <property type="entry name" value="OMPR_PHOB"/>
    <property type="match status" value="1"/>
</dbReference>
<evidence type="ECO:0000256" key="3">
    <source>
        <dbReference type="ARBA" id="ARBA00023125"/>
    </source>
</evidence>
<dbReference type="PANTHER" id="PTHR35807:SF1">
    <property type="entry name" value="TRANSCRIPTIONAL REGULATOR REDD"/>
    <property type="match status" value="1"/>
</dbReference>
<dbReference type="Gene3D" id="1.10.10.10">
    <property type="entry name" value="Winged helix-like DNA-binding domain superfamily/Winged helix DNA-binding domain"/>
    <property type="match status" value="1"/>
</dbReference>
<dbReference type="GO" id="GO:0006355">
    <property type="term" value="P:regulation of DNA-templated transcription"/>
    <property type="evidence" value="ECO:0007669"/>
    <property type="project" value="InterPro"/>
</dbReference>
<dbReference type="SMART" id="SM01043">
    <property type="entry name" value="BTAD"/>
    <property type="match status" value="1"/>
</dbReference>
<keyword evidence="3 5" id="KW-0238">DNA-binding</keyword>
<keyword evidence="2" id="KW-0805">Transcription regulation</keyword>
<evidence type="ECO:0000256" key="1">
    <source>
        <dbReference type="ARBA" id="ARBA00005820"/>
    </source>
</evidence>
<dbReference type="Pfam" id="PF00486">
    <property type="entry name" value="Trans_reg_C"/>
    <property type="match status" value="1"/>
</dbReference>
<dbReference type="Pfam" id="PF03704">
    <property type="entry name" value="BTAD"/>
    <property type="match status" value="1"/>
</dbReference>
<dbReference type="InterPro" id="IPR005158">
    <property type="entry name" value="BTAD"/>
</dbReference>
<dbReference type="SUPFAM" id="SSF48452">
    <property type="entry name" value="TPR-like"/>
    <property type="match status" value="1"/>
</dbReference>
<dbReference type="InterPro" id="IPR011990">
    <property type="entry name" value="TPR-like_helical_dom_sf"/>
</dbReference>
<proteinExistence type="inferred from homology"/>